<dbReference type="GO" id="GO:0051321">
    <property type="term" value="P:meiotic cell cycle"/>
    <property type="evidence" value="ECO:0007669"/>
    <property type="project" value="InterPro"/>
</dbReference>
<dbReference type="PANTHER" id="PTHR15237:SF0">
    <property type="entry name" value="CELL CYCLE CHECKPOINT CONTROL PROTEIN"/>
    <property type="match status" value="1"/>
</dbReference>
<dbReference type="GO" id="GO:0000076">
    <property type="term" value="P:DNA replication checkpoint signaling"/>
    <property type="evidence" value="ECO:0007669"/>
    <property type="project" value="TreeGrafter"/>
</dbReference>
<comment type="caution">
    <text evidence="2">The sequence shown here is derived from an EMBL/GenBank/DDBJ whole genome shotgun (WGS) entry which is preliminary data.</text>
</comment>
<feature type="compositionally biased region" description="Polar residues" evidence="1">
    <location>
        <begin position="515"/>
        <end position="525"/>
    </location>
</feature>
<gene>
    <name evidence="2" type="ORF">KLDO_g3225</name>
</gene>
<proteinExistence type="predicted"/>
<dbReference type="GO" id="GO:0030896">
    <property type="term" value="C:checkpoint clamp complex"/>
    <property type="evidence" value="ECO:0007669"/>
    <property type="project" value="InterPro"/>
</dbReference>
<dbReference type="EMBL" id="CCBQ010000042">
    <property type="protein sequence ID" value="CDO94975.1"/>
    <property type="molecule type" value="Genomic_DNA"/>
</dbReference>
<evidence type="ECO:0000256" key="1">
    <source>
        <dbReference type="SAM" id="MobiDB-lite"/>
    </source>
</evidence>
<dbReference type="InterPro" id="IPR046938">
    <property type="entry name" value="DNA_clamp_sf"/>
</dbReference>
<organism evidence="2 3">
    <name type="scientific">Kluyveromyces dobzhanskii CBS 2104</name>
    <dbReference type="NCBI Taxonomy" id="1427455"/>
    <lineage>
        <taxon>Eukaryota</taxon>
        <taxon>Fungi</taxon>
        <taxon>Dikarya</taxon>
        <taxon>Ascomycota</taxon>
        <taxon>Saccharomycotina</taxon>
        <taxon>Saccharomycetes</taxon>
        <taxon>Saccharomycetales</taxon>
        <taxon>Saccharomycetaceae</taxon>
        <taxon>Kluyveromyces</taxon>
    </lineage>
</organism>
<dbReference type="GO" id="GO:0000725">
    <property type="term" value="P:recombinational repair"/>
    <property type="evidence" value="ECO:0007669"/>
    <property type="project" value="InterPro"/>
</dbReference>
<dbReference type="OrthoDB" id="3992718at2759"/>
<feature type="compositionally biased region" description="Acidic residues" evidence="1">
    <location>
        <begin position="432"/>
        <end position="442"/>
    </location>
</feature>
<dbReference type="GO" id="GO:0031573">
    <property type="term" value="P:mitotic intra-S DNA damage checkpoint signaling"/>
    <property type="evidence" value="ECO:0007669"/>
    <property type="project" value="InterPro"/>
</dbReference>
<evidence type="ECO:0000313" key="3">
    <source>
        <dbReference type="Proteomes" id="UP000031516"/>
    </source>
</evidence>
<feature type="compositionally biased region" description="Basic residues" evidence="1">
    <location>
        <begin position="412"/>
        <end position="425"/>
    </location>
</feature>
<dbReference type="InterPro" id="IPR026217">
    <property type="entry name" value="Ddc1"/>
</dbReference>
<dbReference type="Proteomes" id="UP000031516">
    <property type="component" value="Unassembled WGS sequence"/>
</dbReference>
<dbReference type="Gene3D" id="3.70.10.10">
    <property type="match status" value="1"/>
</dbReference>
<dbReference type="Pfam" id="PF04139">
    <property type="entry name" value="Rad9"/>
    <property type="match status" value="1"/>
</dbReference>
<reference evidence="2 3" key="1">
    <citation type="submission" date="2014-03" db="EMBL/GenBank/DDBJ databases">
        <title>The genome of Kluyveromyces dobzhanskii.</title>
        <authorList>
            <person name="Nystedt B."/>
            <person name="Astrom S."/>
        </authorList>
    </citation>
    <scope>NUCLEOTIDE SEQUENCE [LARGE SCALE GENOMIC DNA]</scope>
    <source>
        <strain evidence="2 3">CBS 2104</strain>
    </source>
</reference>
<dbReference type="SUPFAM" id="SSF55979">
    <property type="entry name" value="DNA clamp"/>
    <property type="match status" value="1"/>
</dbReference>
<accession>A0A0A8L9W0</accession>
<sequence>MSFRAAINTANEQAIWGKCLATLSQVNTDIFITITENGLLVSSMNATDTTMAKIRFPKEFFTEYHFEPKKIVFGESGIQQITDCNDNLHTIYSFKTNGKYLSLLSLKQEDVINEYVLTIDNCKNCSETLANKLIIRMKTESLLTKEYQVNFDSLESVQIILSLKYKQKFLSVYKNTNKRKSLDPRLLEYFKSVQNELEQDMFNRGIANENNIVSTMKNTPLTVNDEINFLSFDQSILRNFVDSIMSNVIEEIKLELTRHTLNIIGFTKAVYNLKSQGYLKQAVTVTNTCSANDLEHYCIFSTERNDGSRSASKSQSIKKSITFKLRDFRTFLNGLSCWKTNDMIRIWFCQPGDPILFEILKDGVVLELVQVTDTEGRIEESEDYDTQASASPEKTISPIKMDAIVKLDKLKKPSNKHQSHAHAKRSLFVNANDDDDDDEGEEEGRQFRFRRLGKQNTEELRNHSNSNSESPQEAYNGTASTSGNEPVKRMRTTVEWGGTHDLNGVDADADEDADNSLQKSMNKTAYLNDLKRQAIQEDNESQQPDDSMGPTQVDKPKGLFDD</sequence>
<keyword evidence="3" id="KW-1185">Reference proteome</keyword>
<dbReference type="PRINTS" id="PR02063">
    <property type="entry name" value="DNADAMAGECP1"/>
</dbReference>
<feature type="region of interest" description="Disordered" evidence="1">
    <location>
        <begin position="377"/>
        <end position="397"/>
    </location>
</feature>
<dbReference type="AlphaFoldDB" id="A0A0A8L9W0"/>
<name>A0A0A8L9W0_9SACH</name>
<dbReference type="GO" id="GO:0071479">
    <property type="term" value="P:cellular response to ionizing radiation"/>
    <property type="evidence" value="ECO:0007669"/>
    <property type="project" value="TreeGrafter"/>
</dbReference>
<feature type="compositionally biased region" description="Polar residues" evidence="1">
    <location>
        <begin position="463"/>
        <end position="484"/>
    </location>
</feature>
<dbReference type="PANTHER" id="PTHR15237">
    <property type="entry name" value="DNA REPAIR PROTEIN RAD9"/>
    <property type="match status" value="1"/>
</dbReference>
<protein>
    <submittedName>
        <fullName evidence="2">WGS project CCBQ000000000 data, contig 00011</fullName>
    </submittedName>
</protein>
<dbReference type="InterPro" id="IPR007268">
    <property type="entry name" value="Rad9/Ddc1"/>
</dbReference>
<feature type="region of interest" description="Disordered" evidence="1">
    <location>
        <begin position="411"/>
        <end position="562"/>
    </location>
</feature>
<evidence type="ECO:0000313" key="2">
    <source>
        <dbReference type="EMBL" id="CDO94975.1"/>
    </source>
</evidence>